<organism evidence="1 2">
    <name type="scientific">Bacteroides pyogenes F0041</name>
    <dbReference type="NCBI Taxonomy" id="1321819"/>
    <lineage>
        <taxon>Bacteria</taxon>
        <taxon>Pseudomonadati</taxon>
        <taxon>Bacteroidota</taxon>
        <taxon>Bacteroidia</taxon>
        <taxon>Bacteroidales</taxon>
        <taxon>Bacteroidaceae</taxon>
        <taxon>Bacteroides</taxon>
    </lineage>
</organism>
<evidence type="ECO:0000313" key="1">
    <source>
        <dbReference type="EMBL" id="ERI86632.1"/>
    </source>
</evidence>
<gene>
    <name evidence="1" type="ORF">HMPREF1981_00863</name>
</gene>
<dbReference type="HOGENOM" id="CLU_3247471_0_0_10"/>
<reference evidence="1 2" key="1">
    <citation type="submission" date="2013-08" db="EMBL/GenBank/DDBJ databases">
        <authorList>
            <person name="Weinstock G."/>
            <person name="Sodergren E."/>
            <person name="Wylie T."/>
            <person name="Fulton L."/>
            <person name="Fulton R."/>
            <person name="Fronick C."/>
            <person name="O'Laughlin M."/>
            <person name="Godfrey J."/>
            <person name="Miner T."/>
            <person name="Herter B."/>
            <person name="Appelbaum E."/>
            <person name="Cordes M."/>
            <person name="Lek S."/>
            <person name="Wollam A."/>
            <person name="Pepin K.H."/>
            <person name="Palsikar V.B."/>
            <person name="Mitreva M."/>
            <person name="Wilson R.K."/>
        </authorList>
    </citation>
    <scope>NUCLEOTIDE SEQUENCE [LARGE SCALE GENOMIC DNA]</scope>
    <source>
        <strain evidence="1 2">F0041</strain>
    </source>
</reference>
<protein>
    <submittedName>
        <fullName evidence="1">Uncharacterized protein</fullName>
    </submittedName>
</protein>
<dbReference type="PATRIC" id="fig|1321819.3.peg.801"/>
<name>U2DY62_9BACE</name>
<evidence type="ECO:0000313" key="2">
    <source>
        <dbReference type="Proteomes" id="UP000016496"/>
    </source>
</evidence>
<dbReference type="EMBL" id="AWSV01000052">
    <property type="protein sequence ID" value="ERI86632.1"/>
    <property type="molecule type" value="Genomic_DNA"/>
</dbReference>
<comment type="caution">
    <text evidence="1">The sequence shown here is derived from an EMBL/GenBank/DDBJ whole genome shotgun (WGS) entry which is preliminary data.</text>
</comment>
<dbReference type="Proteomes" id="UP000016496">
    <property type="component" value="Unassembled WGS sequence"/>
</dbReference>
<sequence length="42" mass="5027">MKGNSASSVRSNDLRRICRKRALRLNRNIHILKKRYFILINT</sequence>
<proteinExistence type="predicted"/>
<accession>U2DY62</accession>
<dbReference type="AlphaFoldDB" id="U2DY62"/>